<dbReference type="AlphaFoldDB" id="A0A4Y2DEH6"/>
<keyword evidence="2" id="KW-1185">Reference proteome</keyword>
<protein>
    <submittedName>
        <fullName evidence="1">Uncharacterized protein</fullName>
    </submittedName>
</protein>
<dbReference type="EMBL" id="BGPR01000354">
    <property type="protein sequence ID" value="GBM15071.1"/>
    <property type="molecule type" value="Genomic_DNA"/>
</dbReference>
<gene>
    <name evidence="1" type="ORF">AVEN_150088_1</name>
</gene>
<comment type="caution">
    <text evidence="1">The sequence shown here is derived from an EMBL/GenBank/DDBJ whole genome shotgun (WGS) entry which is preliminary data.</text>
</comment>
<evidence type="ECO:0000313" key="2">
    <source>
        <dbReference type="Proteomes" id="UP000499080"/>
    </source>
</evidence>
<accession>A0A4Y2DEH6</accession>
<organism evidence="1 2">
    <name type="scientific">Araneus ventricosus</name>
    <name type="common">Orbweaver spider</name>
    <name type="synonym">Epeira ventricosa</name>
    <dbReference type="NCBI Taxonomy" id="182803"/>
    <lineage>
        <taxon>Eukaryota</taxon>
        <taxon>Metazoa</taxon>
        <taxon>Ecdysozoa</taxon>
        <taxon>Arthropoda</taxon>
        <taxon>Chelicerata</taxon>
        <taxon>Arachnida</taxon>
        <taxon>Araneae</taxon>
        <taxon>Araneomorphae</taxon>
        <taxon>Entelegynae</taxon>
        <taxon>Araneoidea</taxon>
        <taxon>Araneidae</taxon>
        <taxon>Araneus</taxon>
    </lineage>
</organism>
<proteinExistence type="predicted"/>
<dbReference type="Proteomes" id="UP000499080">
    <property type="component" value="Unassembled WGS sequence"/>
</dbReference>
<reference evidence="1 2" key="1">
    <citation type="journal article" date="2019" name="Sci. Rep.">
        <title>Orb-weaving spider Araneus ventricosus genome elucidates the spidroin gene catalogue.</title>
        <authorList>
            <person name="Kono N."/>
            <person name="Nakamura H."/>
            <person name="Ohtoshi R."/>
            <person name="Moran D.A.P."/>
            <person name="Shinohara A."/>
            <person name="Yoshida Y."/>
            <person name="Fujiwara M."/>
            <person name="Mori M."/>
            <person name="Tomita M."/>
            <person name="Arakawa K."/>
        </authorList>
    </citation>
    <scope>NUCLEOTIDE SEQUENCE [LARGE SCALE GENOMIC DNA]</scope>
</reference>
<name>A0A4Y2DEH6_ARAVE</name>
<sequence length="139" mass="14915">MAAVTLISHAGKTTSSTRISKRVLGSLGGIASDAVPFNGPAPDDESYHLSLDRFAALVIAGFGFRRSFPRKWCLGFRRLLRISSGCPRDLAANFAKTNGEGDSSEKPGVEEFVSESKDCVEVSPNKSSTVMKLTSFGRK</sequence>
<evidence type="ECO:0000313" key="1">
    <source>
        <dbReference type="EMBL" id="GBM15071.1"/>
    </source>
</evidence>